<dbReference type="Proteomes" id="UP000365807">
    <property type="component" value="Unassembled WGS sequence"/>
</dbReference>
<evidence type="ECO:0000313" key="5">
    <source>
        <dbReference type="Proteomes" id="UP000365807"/>
    </source>
</evidence>
<dbReference type="Proteomes" id="UP000361993">
    <property type="component" value="Unassembled WGS sequence"/>
</dbReference>
<dbReference type="AlphaFoldDB" id="A0A3Z9Y2F0"/>
<evidence type="ECO:0000313" key="2">
    <source>
        <dbReference type="EMBL" id="EAK1509147.1"/>
    </source>
</evidence>
<dbReference type="InterPro" id="IPR018647">
    <property type="entry name" value="SLFN_3-like_DNA/RNA_helicase"/>
</dbReference>
<evidence type="ECO:0000259" key="1">
    <source>
        <dbReference type="Pfam" id="PF09848"/>
    </source>
</evidence>
<dbReference type="EMBL" id="AACGFG010000002">
    <property type="protein sequence ID" value="EAK4357663.1"/>
    <property type="molecule type" value="Genomic_DNA"/>
</dbReference>
<accession>A0A3Z9Y2F0</accession>
<evidence type="ECO:0000313" key="3">
    <source>
        <dbReference type="EMBL" id="EAK4357663.1"/>
    </source>
</evidence>
<feature type="domain" description="Schlafen group 3-like DNA/RNA helicase" evidence="1">
    <location>
        <begin position="201"/>
        <end position="378"/>
    </location>
</feature>
<sequence length="481" mass="56980">MFNILTIYNFCKTNNDFNFIIKLLKLTLKQYELETLLSFCEILNSQHIKEQDIFENYYISYKLPHIEKEFDLLKIGEDTIINIELKSEYIEENKILLQLKRNHYYLSMLNKKIICCVYIKEGNLIYILENNKLVNYTVDLLISNLSEIKDYTEHLNALFSPLNFLISPFNNTSSFLNSKYYLTQQQEEIKNDLLKKIASNKIFSIEGVAGTGKTLLIYDIAKNLQNNCIVHCAQANDGIQKLKENKWNIITIKEFNQKFIEDCDVIIVDESQRISLSQVDKFISTGKIIIFSHDENQKLNSYNDAKETVKKIKDISNIQYKLSKKIRHNEELAAFIYQMFDLNKVNKYKNKNYNYNNTTIHYEKNLDSAKNYIHYLKNTKNYNHIYLTNSVRRKETLDDIVFDSNISAHKSIGQEYDNVLVVIDQHFYYNNNKLAYKINTYYNPIETLFQAMSRVRKKLFILIINNEEVFMNCMKIMNNIK</sequence>
<reference evidence="2 4" key="1">
    <citation type="submission" date="2018-05" db="EMBL/GenBank/DDBJ databases">
        <authorList>
            <consortium name="GenomeTrakr network: Whole genome sequencing for foodborne pathogen traceback"/>
        </authorList>
    </citation>
    <scope>NUCLEOTIDE SEQUENCE [LARGE SCALE GENOMIC DNA]</scope>
    <source>
        <strain evidence="2 4">NC_C6016</strain>
    </source>
</reference>
<comment type="caution">
    <text evidence="2">The sequence shown here is derived from an EMBL/GenBank/DDBJ whole genome shotgun (WGS) entry which is preliminary data.</text>
</comment>
<evidence type="ECO:0000313" key="4">
    <source>
        <dbReference type="Proteomes" id="UP000361993"/>
    </source>
</evidence>
<dbReference type="Pfam" id="PF09848">
    <property type="entry name" value="SLFN-g3_helicase"/>
    <property type="match status" value="1"/>
</dbReference>
<dbReference type="InterPro" id="IPR027417">
    <property type="entry name" value="P-loop_NTPase"/>
</dbReference>
<gene>
    <name evidence="3" type="ORF">C6T04_01790</name>
    <name evidence="2" type="ORF">CJD00_02455</name>
</gene>
<organism evidence="2 4">
    <name type="scientific">Campylobacter coli</name>
    <dbReference type="NCBI Taxonomy" id="195"/>
    <lineage>
        <taxon>Bacteria</taxon>
        <taxon>Pseudomonadati</taxon>
        <taxon>Campylobacterota</taxon>
        <taxon>Epsilonproteobacteria</taxon>
        <taxon>Campylobacterales</taxon>
        <taxon>Campylobacteraceae</taxon>
        <taxon>Campylobacter</taxon>
    </lineage>
</organism>
<dbReference type="EMBL" id="AACDUL010000003">
    <property type="protein sequence ID" value="EAK1509147.1"/>
    <property type="molecule type" value="Genomic_DNA"/>
</dbReference>
<proteinExistence type="predicted"/>
<name>A0A3Z9Y2F0_CAMCO</name>
<reference evidence="3 5" key="2">
    <citation type="submission" date="2018-06" db="EMBL/GenBank/DDBJ databases">
        <authorList>
            <consortium name="NARMS: The National Antimicrobial Resistance Monitoring System"/>
        </authorList>
    </citation>
    <scope>NUCLEOTIDE SEQUENCE [LARGE SCALE GENOMIC DNA]</scope>
    <source>
        <strain evidence="3 5">FSIS11807978</strain>
    </source>
</reference>
<dbReference type="Gene3D" id="3.40.50.300">
    <property type="entry name" value="P-loop containing nucleotide triphosphate hydrolases"/>
    <property type="match status" value="1"/>
</dbReference>
<dbReference type="SUPFAM" id="SSF52540">
    <property type="entry name" value="P-loop containing nucleoside triphosphate hydrolases"/>
    <property type="match status" value="1"/>
</dbReference>
<dbReference type="RefSeq" id="WP_052774155.1">
    <property type="nucleotide sequence ID" value="NZ_CAUJUR010000011.1"/>
</dbReference>
<protein>
    <submittedName>
        <fullName evidence="2">DUF2075 domain-containing protein</fullName>
    </submittedName>
</protein>